<dbReference type="RefSeq" id="WP_062151036.1">
    <property type="nucleotide sequence ID" value="NZ_CP012373.2"/>
</dbReference>
<keyword evidence="1" id="KW-0378">Hydrolase</keyword>
<organism evidence="2 3">
    <name type="scientific">Beggiatoa leptomitoformis</name>
    <dbReference type="NCBI Taxonomy" id="288004"/>
    <lineage>
        <taxon>Bacteria</taxon>
        <taxon>Pseudomonadati</taxon>
        <taxon>Pseudomonadota</taxon>
        <taxon>Gammaproteobacteria</taxon>
        <taxon>Thiotrichales</taxon>
        <taxon>Thiotrichaceae</taxon>
        <taxon>Beggiatoa</taxon>
    </lineage>
</organism>
<gene>
    <name evidence="2" type="ORF">BLE401_17180</name>
</gene>
<evidence type="ECO:0000313" key="3">
    <source>
        <dbReference type="Proteomes" id="UP000234271"/>
    </source>
</evidence>
<dbReference type="InterPro" id="IPR023365">
    <property type="entry name" value="Sortase_dom-sf"/>
</dbReference>
<dbReference type="KEGG" id="blep:AL038_07130"/>
<sequence>MKIYLGWGSTLMGLLIGFSVWQVSQQYITYPQAWLTQGLMQTAWARTQASGRYVKPWPWAETWPLARLSIPHLNFEQIVLAKASDDTLALGHLSSTVLPGEAGNSVISVYHRNYARYMQALKNSDELILEAPQNGQWRYRVSAIYVVDKTDTRFLAPSMHRRLTIISCYACGNGQDNLRHVIVADEIEKRMTASAF</sequence>
<accession>A0A2N9YIM2</accession>
<dbReference type="EMBL" id="CP018889">
    <property type="protein sequence ID" value="AUI70259.1"/>
    <property type="molecule type" value="Genomic_DNA"/>
</dbReference>
<reference evidence="3" key="1">
    <citation type="submission" date="2016-12" db="EMBL/GenBank/DDBJ databases">
        <title>Complete Genome Sequence of Beggiatoa leptomitiformis D-401.</title>
        <authorList>
            <person name="Fomenkov A."/>
            <person name="Vincze T."/>
            <person name="Grabovich M."/>
            <person name="Anton B.P."/>
            <person name="Dubinina G."/>
            <person name="Orlova M."/>
            <person name="Belousova E."/>
            <person name="Roberts R.J."/>
        </authorList>
    </citation>
    <scope>NUCLEOTIDE SEQUENCE [LARGE SCALE GENOMIC DNA]</scope>
    <source>
        <strain evidence="3">D-401</strain>
    </source>
</reference>
<dbReference type="AlphaFoldDB" id="A0A2N9YIM2"/>
<dbReference type="OrthoDB" id="9790661at2"/>
<dbReference type="Gene3D" id="2.40.260.10">
    <property type="entry name" value="Sortase"/>
    <property type="match status" value="1"/>
</dbReference>
<dbReference type="InterPro" id="IPR005754">
    <property type="entry name" value="Sortase"/>
</dbReference>
<dbReference type="Pfam" id="PF04203">
    <property type="entry name" value="Sortase"/>
    <property type="match status" value="1"/>
</dbReference>
<keyword evidence="3" id="KW-1185">Reference proteome</keyword>
<dbReference type="STRING" id="288004.AL038_07130"/>
<protein>
    <submittedName>
        <fullName evidence="2">Sortase</fullName>
    </submittedName>
</protein>
<evidence type="ECO:0000313" key="2">
    <source>
        <dbReference type="EMBL" id="AUI70259.1"/>
    </source>
</evidence>
<dbReference type="CDD" id="cd05828">
    <property type="entry name" value="Sortase_D_1"/>
    <property type="match status" value="1"/>
</dbReference>
<proteinExistence type="predicted"/>
<dbReference type="SUPFAM" id="SSF63817">
    <property type="entry name" value="Sortase"/>
    <property type="match status" value="1"/>
</dbReference>
<evidence type="ECO:0000256" key="1">
    <source>
        <dbReference type="ARBA" id="ARBA00022801"/>
    </source>
</evidence>
<dbReference type="GO" id="GO:0016787">
    <property type="term" value="F:hydrolase activity"/>
    <property type="evidence" value="ECO:0007669"/>
    <property type="project" value="UniProtKB-KW"/>
</dbReference>
<name>A0A2N9YIM2_9GAMM</name>
<dbReference type="InterPro" id="IPR041999">
    <property type="entry name" value="Sortase_D_1"/>
</dbReference>
<dbReference type="Proteomes" id="UP000234271">
    <property type="component" value="Chromosome"/>
</dbReference>